<gene>
    <name evidence="3" type="primary">AVEN_163961_1</name>
    <name evidence="3" type="ORF">CDAR_613921</name>
</gene>
<protein>
    <recommendedName>
        <fullName evidence="2">MATH domain-containing protein</fullName>
    </recommendedName>
</protein>
<keyword evidence="1" id="KW-0812">Transmembrane</keyword>
<dbReference type="PROSITE" id="PS50144">
    <property type="entry name" value="MATH"/>
    <property type="match status" value="1"/>
</dbReference>
<keyword evidence="1" id="KW-1133">Transmembrane helix</keyword>
<evidence type="ECO:0000313" key="4">
    <source>
        <dbReference type="Proteomes" id="UP001054837"/>
    </source>
</evidence>
<comment type="caution">
    <text evidence="3">The sequence shown here is derived from an EMBL/GenBank/DDBJ whole genome shotgun (WGS) entry which is preliminary data.</text>
</comment>
<feature type="domain" description="MATH" evidence="2">
    <location>
        <begin position="32"/>
        <end position="154"/>
    </location>
</feature>
<evidence type="ECO:0000313" key="3">
    <source>
        <dbReference type="EMBL" id="GIX71769.1"/>
    </source>
</evidence>
<dbReference type="Pfam" id="PF22486">
    <property type="entry name" value="MATH_2"/>
    <property type="match status" value="1"/>
</dbReference>
<dbReference type="AlphaFoldDB" id="A0AAV4MGY4"/>
<dbReference type="CDD" id="cd00121">
    <property type="entry name" value="MATH"/>
    <property type="match status" value="1"/>
</dbReference>
<organism evidence="3 4">
    <name type="scientific">Caerostris darwini</name>
    <dbReference type="NCBI Taxonomy" id="1538125"/>
    <lineage>
        <taxon>Eukaryota</taxon>
        <taxon>Metazoa</taxon>
        <taxon>Ecdysozoa</taxon>
        <taxon>Arthropoda</taxon>
        <taxon>Chelicerata</taxon>
        <taxon>Arachnida</taxon>
        <taxon>Araneae</taxon>
        <taxon>Araneomorphae</taxon>
        <taxon>Entelegynae</taxon>
        <taxon>Araneoidea</taxon>
        <taxon>Araneidae</taxon>
        <taxon>Caerostris</taxon>
    </lineage>
</organism>
<proteinExistence type="predicted"/>
<reference evidence="3 4" key="1">
    <citation type="submission" date="2021-06" db="EMBL/GenBank/DDBJ databases">
        <title>Caerostris darwini draft genome.</title>
        <authorList>
            <person name="Kono N."/>
            <person name="Arakawa K."/>
        </authorList>
    </citation>
    <scope>NUCLEOTIDE SEQUENCE [LARGE SCALE GENOMIC DNA]</scope>
</reference>
<evidence type="ECO:0000256" key="1">
    <source>
        <dbReference type="SAM" id="Phobius"/>
    </source>
</evidence>
<sequence length="426" mass="49978">MYRRDSVPLIRENLKSLWKGNILLNDSSCDKSFRIVWRITNFSMCKLKKGEYLDSPKFVVEWLENTNWFLRLFPKGDSDGDGIMCYLLKGKNSADDITITCALSIGISNKCIKKVQTFGKYSNDIVPAFASLEEVLNETKKYPLVDILLVDCQMWRCLREQSQTESITEETLAEDCFHTEKSDTDDLRQETFSSTMDEIEALRRKIQPYPESCSIYTRIPVEKWYFMWPIKRFSDRQPSQKETITVASVSENAPRILVSFYMTDEDGLQLDIQESSSKKQSFSLKCRVLLFNLNNRFVEVNQDIHLFTSDEIWQFPLNICKNDIFEQEYLYFMNDELILRCEFALSYEEEVSNIDSCNYVPTNTVLNNKSDCLHSTFKEKRKWLQIPWKKDISKQKSSRTSKKKKFVLGLVFIFTIFAAIKFDMLL</sequence>
<dbReference type="SUPFAM" id="SSF49599">
    <property type="entry name" value="TRAF domain-like"/>
    <property type="match status" value="1"/>
</dbReference>
<name>A0AAV4MGY4_9ARAC</name>
<dbReference type="InterPro" id="IPR002083">
    <property type="entry name" value="MATH/TRAF_dom"/>
</dbReference>
<dbReference type="EMBL" id="BPLQ01000481">
    <property type="protein sequence ID" value="GIX71769.1"/>
    <property type="molecule type" value="Genomic_DNA"/>
</dbReference>
<accession>A0AAV4MGY4</accession>
<dbReference type="Proteomes" id="UP001054837">
    <property type="component" value="Unassembled WGS sequence"/>
</dbReference>
<dbReference type="InterPro" id="IPR008974">
    <property type="entry name" value="TRAF-like"/>
</dbReference>
<keyword evidence="1" id="KW-0472">Membrane</keyword>
<keyword evidence="4" id="KW-1185">Reference proteome</keyword>
<dbReference type="Gene3D" id="2.60.210.10">
    <property type="entry name" value="Apoptosis, Tumor Necrosis Factor Receptor Associated Protein 2, Chain A"/>
    <property type="match status" value="1"/>
</dbReference>
<evidence type="ECO:0000259" key="2">
    <source>
        <dbReference type="PROSITE" id="PS50144"/>
    </source>
</evidence>
<feature type="transmembrane region" description="Helical" evidence="1">
    <location>
        <begin position="406"/>
        <end position="425"/>
    </location>
</feature>